<dbReference type="Proteomes" id="UP000308760">
    <property type="component" value="Unassembled WGS sequence"/>
</dbReference>
<dbReference type="SMART" id="SM00955">
    <property type="entry name" value="RNB"/>
    <property type="match status" value="1"/>
</dbReference>
<dbReference type="InterPro" id="IPR050180">
    <property type="entry name" value="RNR_Ribonuclease"/>
</dbReference>
<sequence length="654" mass="71943">MGTARRSRPRACNGRVLAVRGRLGWPRSTEGAQLADYNPAETGIMIDADTTVDRDDAIWIESRGDGYDVWVHIARVADHVQNGGRADREAAERIHTQYRTDHTKHMLPKPIVEAASLDPDRDNDTFVVHLALDAGGQVLETELGHGRLTKSWVMSHGQAATGAADPAHELHDTLALGLRFAQTMLAARRATGALAFYDLLSGFATNEEGQLVRLATAERNSGYIIVQEFMIAANSQIASWAVGRDLPILFRNHRMAAVAGDPAELRQELDDVAASGDSAAFEMLRGRVKMVARPATYGPTVHGHHGLQLPVYTHATSPIRRYPDLITQRILLAATMGKDSPYPLDELTAIADDVNEKITAERQAKSEYFRAKAEEATVQRLEANDFSPLNDRDFARVVQFAIERGEIPGGLIAEIERRLDTEVLQLREFASVYFYGIEPAFDDLRRRLNRHLAAEPQLAHSLLNTYLQDRLAGPVTVDVDVVWDVESEPDYAEPVFGATVEIRYEGQRLRSAKRLQRSKKDARNQAALALVSHLAHLPDLSRDVEVSHRSPEVRKSPLVDPEVNPVEAVQIYAARGAVKGLKWTFESEGPSHERVFTCHALGILAESGDEVVADGTGPTKQASKTEAALALRVHIEVALQLGEATAPAEGLEMS</sequence>
<evidence type="ECO:0000313" key="2">
    <source>
        <dbReference type="EMBL" id="THV36959.1"/>
    </source>
</evidence>
<dbReference type="GO" id="GO:0000932">
    <property type="term" value="C:P-body"/>
    <property type="evidence" value="ECO:0007669"/>
    <property type="project" value="TreeGrafter"/>
</dbReference>
<gene>
    <name evidence="2" type="ORF">FAB82_20575</name>
</gene>
<protein>
    <submittedName>
        <fullName evidence="2">RNB domain-containing ribonuclease</fullName>
    </submittedName>
</protein>
<name>A0A4S8Q7W4_9ACTN</name>
<dbReference type="GO" id="GO:0003723">
    <property type="term" value="F:RNA binding"/>
    <property type="evidence" value="ECO:0007669"/>
    <property type="project" value="InterPro"/>
</dbReference>
<feature type="domain" description="RNB" evidence="1">
    <location>
        <begin position="36"/>
        <end position="337"/>
    </location>
</feature>
<keyword evidence="3" id="KW-1185">Reference proteome</keyword>
<dbReference type="SUPFAM" id="SSF50249">
    <property type="entry name" value="Nucleic acid-binding proteins"/>
    <property type="match status" value="1"/>
</dbReference>
<proteinExistence type="predicted"/>
<reference evidence="3" key="1">
    <citation type="submission" date="2019-04" db="EMBL/GenBank/DDBJ databases">
        <title>Nocardioides xinjiangensis sp. nov.</title>
        <authorList>
            <person name="Liu S."/>
        </authorList>
    </citation>
    <scope>NUCLEOTIDE SEQUENCE [LARGE SCALE GENOMIC DNA]</scope>
    <source>
        <strain evidence="3">18</strain>
    </source>
</reference>
<dbReference type="PANTHER" id="PTHR23355:SF65">
    <property type="entry name" value="EXORIBONUCLEASE CYT-4, PUTATIVE (AFU_ORTHOLOGUE AFUA_7G01550)-RELATED"/>
    <property type="match status" value="1"/>
</dbReference>
<evidence type="ECO:0000313" key="3">
    <source>
        <dbReference type="Proteomes" id="UP000308760"/>
    </source>
</evidence>
<dbReference type="InterPro" id="IPR001900">
    <property type="entry name" value="RNase_II/R"/>
</dbReference>
<dbReference type="InterPro" id="IPR012340">
    <property type="entry name" value="NA-bd_OB-fold"/>
</dbReference>
<accession>A0A4S8Q7W4</accession>
<dbReference type="Gene3D" id="3.30.160.20">
    <property type="match status" value="1"/>
</dbReference>
<dbReference type="AlphaFoldDB" id="A0A4S8Q7W4"/>
<reference evidence="2 3" key="2">
    <citation type="submission" date="2019-05" db="EMBL/GenBank/DDBJ databases">
        <title>Glycomyces buryatensis sp. nov.</title>
        <authorList>
            <person name="Nikitina E."/>
        </authorList>
    </citation>
    <scope>NUCLEOTIDE SEQUENCE [LARGE SCALE GENOMIC DNA]</scope>
    <source>
        <strain evidence="2 3">18</strain>
    </source>
</reference>
<dbReference type="OrthoDB" id="5800376at2"/>
<dbReference type="EMBL" id="STGY01000071">
    <property type="protein sequence ID" value="THV36959.1"/>
    <property type="molecule type" value="Genomic_DNA"/>
</dbReference>
<dbReference type="Pfam" id="PF00773">
    <property type="entry name" value="RNB"/>
    <property type="match status" value="1"/>
</dbReference>
<dbReference type="GO" id="GO:0006402">
    <property type="term" value="P:mRNA catabolic process"/>
    <property type="evidence" value="ECO:0007669"/>
    <property type="project" value="TreeGrafter"/>
</dbReference>
<dbReference type="GO" id="GO:0000175">
    <property type="term" value="F:3'-5'-RNA exonuclease activity"/>
    <property type="evidence" value="ECO:0007669"/>
    <property type="project" value="TreeGrafter"/>
</dbReference>
<organism evidence="2 3">
    <name type="scientific">Glycomyces buryatensis</name>
    <dbReference type="NCBI Taxonomy" id="2570927"/>
    <lineage>
        <taxon>Bacteria</taxon>
        <taxon>Bacillati</taxon>
        <taxon>Actinomycetota</taxon>
        <taxon>Actinomycetes</taxon>
        <taxon>Glycomycetales</taxon>
        <taxon>Glycomycetaceae</taxon>
        <taxon>Glycomyces</taxon>
    </lineage>
</organism>
<dbReference type="PANTHER" id="PTHR23355">
    <property type="entry name" value="RIBONUCLEASE"/>
    <property type="match status" value="1"/>
</dbReference>
<evidence type="ECO:0000259" key="1">
    <source>
        <dbReference type="SMART" id="SM00955"/>
    </source>
</evidence>
<dbReference type="SUPFAM" id="SSF54768">
    <property type="entry name" value="dsRNA-binding domain-like"/>
    <property type="match status" value="1"/>
</dbReference>
<comment type="caution">
    <text evidence="2">The sequence shown here is derived from an EMBL/GenBank/DDBJ whole genome shotgun (WGS) entry which is preliminary data.</text>
</comment>